<feature type="transmembrane region" description="Helical" evidence="6">
    <location>
        <begin position="267"/>
        <end position="284"/>
    </location>
</feature>
<dbReference type="PANTHER" id="PTHR42920:SF11">
    <property type="entry name" value="INNER MEMBRANE PROTEIN YTFF"/>
    <property type="match status" value="1"/>
</dbReference>
<comment type="caution">
    <text evidence="8">The sequence shown here is derived from an EMBL/GenBank/DDBJ whole genome shotgun (WGS) entry which is preliminary data.</text>
</comment>
<evidence type="ECO:0000256" key="2">
    <source>
        <dbReference type="ARBA" id="ARBA00022475"/>
    </source>
</evidence>
<feature type="transmembrane region" description="Helical" evidence="6">
    <location>
        <begin position="121"/>
        <end position="139"/>
    </location>
</feature>
<evidence type="ECO:0000256" key="1">
    <source>
        <dbReference type="ARBA" id="ARBA00004651"/>
    </source>
</evidence>
<dbReference type="InterPro" id="IPR000620">
    <property type="entry name" value="EamA_dom"/>
</dbReference>
<feature type="domain" description="EamA" evidence="7">
    <location>
        <begin position="8"/>
        <end position="138"/>
    </location>
</feature>
<feature type="transmembrane region" description="Helical" evidence="6">
    <location>
        <begin position="236"/>
        <end position="261"/>
    </location>
</feature>
<evidence type="ECO:0000256" key="5">
    <source>
        <dbReference type="ARBA" id="ARBA00023136"/>
    </source>
</evidence>
<comment type="subcellular location">
    <subcellularLocation>
        <location evidence="1">Cell membrane</location>
        <topology evidence="1">Multi-pass membrane protein</topology>
    </subcellularLocation>
</comment>
<feature type="transmembrane region" description="Helical" evidence="6">
    <location>
        <begin position="151"/>
        <end position="169"/>
    </location>
</feature>
<dbReference type="EMBL" id="JQEC01000002">
    <property type="protein sequence ID" value="KGJ97390.1"/>
    <property type="molecule type" value="Genomic_DNA"/>
</dbReference>
<reference evidence="8 9" key="1">
    <citation type="submission" date="2014-08" db="EMBL/GenBank/DDBJ databases">
        <title>Genomic and Phenotypic Diversity of Colwellia psychrerythraea strains from Disparate Marine Basins.</title>
        <authorList>
            <person name="Techtmann S.M."/>
            <person name="Stelling S.C."/>
            <person name="Utturkar S.M."/>
            <person name="Alshibli N."/>
            <person name="Harris A."/>
            <person name="Brown S.D."/>
            <person name="Hazen T.C."/>
        </authorList>
    </citation>
    <scope>NUCLEOTIDE SEQUENCE [LARGE SCALE GENOMIC DNA]</scope>
    <source>
        <strain evidence="8 9">GAB14E</strain>
    </source>
</reference>
<feature type="transmembrane region" description="Helical" evidence="6">
    <location>
        <begin position="181"/>
        <end position="199"/>
    </location>
</feature>
<sequence length="293" mass="32511">MQQLQRQGYLLALAAVIIWSGFILVSRMGGISELYSYDVIAIRYITCAFLVLPFWWFKYRFKLFQPKLIMLSIIGGFAYALFVFKGFELTPASQAAVILPGLMPVLIIVLSVFINKQSHPMTKWLGTAVITLGVGILFLQEFSSQGQLSLGHLTMAAAALCWALFTVLLNRWEISPWQATVSLSVITFLLYMPIYLVFLPKNVSMSLWQDILLQSVYQGVLAATIQLLLYTKAVQLIGAAGMGSMMAIVPILAGISALFFFDEPLKPALVVAMVLVSFGVWLANTTRSKVFSE</sequence>
<evidence type="ECO:0000256" key="4">
    <source>
        <dbReference type="ARBA" id="ARBA00022989"/>
    </source>
</evidence>
<evidence type="ECO:0000313" key="8">
    <source>
        <dbReference type="EMBL" id="KGJ97390.1"/>
    </source>
</evidence>
<keyword evidence="3 6" id="KW-0812">Transmembrane</keyword>
<proteinExistence type="predicted"/>
<dbReference type="RefSeq" id="WP_033080286.1">
    <property type="nucleotide sequence ID" value="NZ_JQEC01000002.1"/>
</dbReference>
<gene>
    <name evidence="8" type="ORF">GAB14E_0979</name>
</gene>
<dbReference type="Proteomes" id="UP000029868">
    <property type="component" value="Unassembled WGS sequence"/>
</dbReference>
<keyword evidence="2" id="KW-1003">Cell membrane</keyword>
<dbReference type="SUPFAM" id="SSF103481">
    <property type="entry name" value="Multidrug resistance efflux transporter EmrE"/>
    <property type="match status" value="2"/>
</dbReference>
<accession>A0A099L4M0</accession>
<feature type="transmembrane region" description="Helical" evidence="6">
    <location>
        <begin position="68"/>
        <end position="87"/>
    </location>
</feature>
<feature type="transmembrane region" description="Helical" evidence="6">
    <location>
        <begin position="93"/>
        <end position="114"/>
    </location>
</feature>
<dbReference type="GO" id="GO:0005886">
    <property type="term" value="C:plasma membrane"/>
    <property type="evidence" value="ECO:0007669"/>
    <property type="project" value="UniProtKB-SubCell"/>
</dbReference>
<keyword evidence="5 6" id="KW-0472">Membrane</keyword>
<protein>
    <recommendedName>
        <fullName evidence="7">EamA domain-containing protein</fullName>
    </recommendedName>
</protein>
<name>A0A099L4M0_COLPS</name>
<evidence type="ECO:0000313" key="9">
    <source>
        <dbReference type="Proteomes" id="UP000029868"/>
    </source>
</evidence>
<dbReference type="PANTHER" id="PTHR42920">
    <property type="entry name" value="OS03G0707200 PROTEIN-RELATED"/>
    <property type="match status" value="1"/>
</dbReference>
<keyword evidence="4 6" id="KW-1133">Transmembrane helix</keyword>
<feature type="transmembrane region" description="Helical" evidence="6">
    <location>
        <begin position="211"/>
        <end position="229"/>
    </location>
</feature>
<dbReference type="Pfam" id="PF00892">
    <property type="entry name" value="EamA"/>
    <property type="match status" value="2"/>
</dbReference>
<evidence type="ECO:0000259" key="7">
    <source>
        <dbReference type="Pfam" id="PF00892"/>
    </source>
</evidence>
<dbReference type="PATRIC" id="fig|28229.3.peg.132"/>
<dbReference type="OrthoDB" id="4167046at2"/>
<dbReference type="AlphaFoldDB" id="A0A099L4M0"/>
<feature type="transmembrane region" description="Helical" evidence="6">
    <location>
        <begin position="9"/>
        <end position="28"/>
    </location>
</feature>
<feature type="transmembrane region" description="Helical" evidence="6">
    <location>
        <begin position="34"/>
        <end position="56"/>
    </location>
</feature>
<evidence type="ECO:0000256" key="6">
    <source>
        <dbReference type="SAM" id="Phobius"/>
    </source>
</evidence>
<feature type="domain" description="EamA" evidence="7">
    <location>
        <begin position="150"/>
        <end position="284"/>
    </location>
</feature>
<evidence type="ECO:0000256" key="3">
    <source>
        <dbReference type="ARBA" id="ARBA00022692"/>
    </source>
</evidence>
<dbReference type="InterPro" id="IPR051258">
    <property type="entry name" value="Diverse_Substrate_Transporter"/>
</dbReference>
<dbReference type="InterPro" id="IPR037185">
    <property type="entry name" value="EmrE-like"/>
</dbReference>
<organism evidence="8 9">
    <name type="scientific">Colwellia psychrerythraea</name>
    <name type="common">Vibrio psychroerythus</name>
    <dbReference type="NCBI Taxonomy" id="28229"/>
    <lineage>
        <taxon>Bacteria</taxon>
        <taxon>Pseudomonadati</taxon>
        <taxon>Pseudomonadota</taxon>
        <taxon>Gammaproteobacteria</taxon>
        <taxon>Alteromonadales</taxon>
        <taxon>Colwelliaceae</taxon>
        <taxon>Colwellia</taxon>
    </lineage>
</organism>